<evidence type="ECO:0000313" key="2">
    <source>
        <dbReference type="EMBL" id="KAK7515694.1"/>
    </source>
</evidence>
<proteinExistence type="predicted"/>
<feature type="compositionally biased region" description="Basic and acidic residues" evidence="1">
    <location>
        <begin position="138"/>
        <end position="154"/>
    </location>
</feature>
<dbReference type="Proteomes" id="UP001363622">
    <property type="component" value="Unassembled WGS sequence"/>
</dbReference>
<comment type="caution">
    <text evidence="2">The sequence shown here is derived from an EMBL/GenBank/DDBJ whole genome shotgun (WGS) entry which is preliminary data.</text>
</comment>
<dbReference type="EMBL" id="JBBPHU010000007">
    <property type="protein sequence ID" value="KAK7515694.1"/>
    <property type="molecule type" value="Genomic_DNA"/>
</dbReference>
<protein>
    <submittedName>
        <fullName evidence="2">Uncharacterized protein</fullName>
    </submittedName>
</protein>
<accession>A0ABR1KP01</accession>
<evidence type="ECO:0000313" key="3">
    <source>
        <dbReference type="Proteomes" id="UP001363622"/>
    </source>
</evidence>
<name>A0ABR1KP01_9PEZI</name>
<gene>
    <name evidence="2" type="ORF">IWZ03DRAFT_209841</name>
</gene>
<reference evidence="2 3" key="1">
    <citation type="submission" date="2024-04" db="EMBL/GenBank/DDBJ databases">
        <title>Phyllosticta paracitricarpa is synonymous to the EU quarantine fungus P. citricarpa based on phylogenomic analyses.</title>
        <authorList>
            <consortium name="Lawrence Berkeley National Laboratory"/>
            <person name="Van Ingen-Buijs V.A."/>
            <person name="Van Westerhoven A.C."/>
            <person name="Haridas S."/>
            <person name="Skiadas P."/>
            <person name="Martin F."/>
            <person name="Groenewald J.Z."/>
            <person name="Crous P.W."/>
            <person name="Seidl M.F."/>
        </authorList>
    </citation>
    <scope>NUCLEOTIDE SEQUENCE [LARGE SCALE GENOMIC DNA]</scope>
    <source>
        <strain evidence="2 3">CBS 123371</strain>
    </source>
</reference>
<sequence>MSFVDSLTAKNSHHQTSPHRGPPGYTASFRHLRTTNRLFFANFFSRVFHKYSMELSSPTRGSSTNPFQFWQSRRSEAPARPNRQGGSTCPFSPLSSPFLSVIIAGPAAAKHAPSVIAAIIRRHRSSPTSVRAPSLARTDAENARKGREARDSTTNRRPPSAPLGVLSLLLPLLLLLPTPQQANVPSLPSTSSPRRWRKKKFSTHASRFATGATAYLPSCEPTQAAWHTSERTVGHVDVRIV</sequence>
<feature type="region of interest" description="Disordered" evidence="1">
    <location>
        <begin position="1"/>
        <end position="26"/>
    </location>
</feature>
<evidence type="ECO:0000256" key="1">
    <source>
        <dbReference type="SAM" id="MobiDB-lite"/>
    </source>
</evidence>
<feature type="region of interest" description="Disordered" evidence="1">
    <location>
        <begin position="127"/>
        <end position="160"/>
    </location>
</feature>
<organism evidence="2 3">
    <name type="scientific">Phyllosticta citriasiana</name>
    <dbReference type="NCBI Taxonomy" id="595635"/>
    <lineage>
        <taxon>Eukaryota</taxon>
        <taxon>Fungi</taxon>
        <taxon>Dikarya</taxon>
        <taxon>Ascomycota</taxon>
        <taxon>Pezizomycotina</taxon>
        <taxon>Dothideomycetes</taxon>
        <taxon>Dothideomycetes incertae sedis</taxon>
        <taxon>Botryosphaeriales</taxon>
        <taxon>Phyllostictaceae</taxon>
        <taxon>Phyllosticta</taxon>
    </lineage>
</organism>
<keyword evidence="3" id="KW-1185">Reference proteome</keyword>